<dbReference type="SUPFAM" id="SSF47459">
    <property type="entry name" value="HLH, helix-loop-helix DNA-binding domain"/>
    <property type="match status" value="1"/>
</dbReference>
<evidence type="ECO:0000313" key="3">
    <source>
        <dbReference type="EMBL" id="KDR14511.1"/>
    </source>
</evidence>
<protein>
    <submittedName>
        <fullName evidence="3">Helix-loop-helix protein 6</fullName>
    </submittedName>
</protein>
<sequence>MFQFTGERQAEMHQRECVPVNEHQNITTCQHWIHSNFENEGPFNPSTPVNNSSVTRNLYTRRADPFLPENRIPLPKLHSNKTENIDYEVISNGEGHDSAFFYALQSPSNERRRNERERQRVRSVNEGFERLRKFLPITHLCQDETAYVVASTNKMKRYQKRRFSKVDVLRAAIVYIKHLQGLLKEEQLCRY</sequence>
<feature type="domain" description="BHLH" evidence="2">
    <location>
        <begin position="108"/>
        <end position="179"/>
    </location>
</feature>
<dbReference type="PROSITE" id="PS50888">
    <property type="entry name" value="BHLH"/>
    <property type="match status" value="1"/>
</dbReference>
<gene>
    <name evidence="3" type="ORF">L798_10212</name>
</gene>
<evidence type="ECO:0000313" key="4">
    <source>
        <dbReference type="Proteomes" id="UP000027135"/>
    </source>
</evidence>
<dbReference type="SMART" id="SM00353">
    <property type="entry name" value="HLH"/>
    <property type="match status" value="1"/>
</dbReference>
<dbReference type="eggNOG" id="KOG4029">
    <property type="taxonomic scope" value="Eukaryota"/>
</dbReference>
<dbReference type="InParanoid" id="A0A067QW37"/>
<keyword evidence="1" id="KW-0238">DNA-binding</keyword>
<organism evidence="3 4">
    <name type="scientific">Zootermopsis nevadensis</name>
    <name type="common">Dampwood termite</name>
    <dbReference type="NCBI Taxonomy" id="136037"/>
    <lineage>
        <taxon>Eukaryota</taxon>
        <taxon>Metazoa</taxon>
        <taxon>Ecdysozoa</taxon>
        <taxon>Arthropoda</taxon>
        <taxon>Hexapoda</taxon>
        <taxon>Insecta</taxon>
        <taxon>Pterygota</taxon>
        <taxon>Neoptera</taxon>
        <taxon>Polyneoptera</taxon>
        <taxon>Dictyoptera</taxon>
        <taxon>Blattodea</taxon>
        <taxon>Blattoidea</taxon>
        <taxon>Termitoidae</taxon>
        <taxon>Termopsidae</taxon>
        <taxon>Zootermopsis</taxon>
    </lineage>
</organism>
<dbReference type="AlphaFoldDB" id="A0A067QW37"/>
<dbReference type="GO" id="GO:0046983">
    <property type="term" value="F:protein dimerization activity"/>
    <property type="evidence" value="ECO:0007669"/>
    <property type="project" value="InterPro"/>
</dbReference>
<dbReference type="GO" id="GO:0032502">
    <property type="term" value="P:developmental process"/>
    <property type="evidence" value="ECO:0007669"/>
    <property type="project" value="TreeGrafter"/>
</dbReference>
<dbReference type="GO" id="GO:0000977">
    <property type="term" value="F:RNA polymerase II transcription regulatory region sequence-specific DNA binding"/>
    <property type="evidence" value="ECO:0007669"/>
    <property type="project" value="TreeGrafter"/>
</dbReference>
<evidence type="ECO:0000259" key="2">
    <source>
        <dbReference type="PROSITE" id="PS50888"/>
    </source>
</evidence>
<dbReference type="EMBL" id="KK852878">
    <property type="protein sequence ID" value="KDR14511.1"/>
    <property type="molecule type" value="Genomic_DNA"/>
</dbReference>
<dbReference type="Proteomes" id="UP000027135">
    <property type="component" value="Unassembled WGS sequence"/>
</dbReference>
<reference evidence="3 4" key="1">
    <citation type="journal article" date="2014" name="Nat. Commun.">
        <title>Molecular traces of alternative social organization in a termite genome.</title>
        <authorList>
            <person name="Terrapon N."/>
            <person name="Li C."/>
            <person name="Robertson H.M."/>
            <person name="Ji L."/>
            <person name="Meng X."/>
            <person name="Booth W."/>
            <person name="Chen Z."/>
            <person name="Childers C.P."/>
            <person name="Glastad K.M."/>
            <person name="Gokhale K."/>
            <person name="Gowin J."/>
            <person name="Gronenberg W."/>
            <person name="Hermansen R.A."/>
            <person name="Hu H."/>
            <person name="Hunt B.G."/>
            <person name="Huylmans A.K."/>
            <person name="Khalil S.M."/>
            <person name="Mitchell R.D."/>
            <person name="Munoz-Torres M.C."/>
            <person name="Mustard J.A."/>
            <person name="Pan H."/>
            <person name="Reese J.T."/>
            <person name="Scharf M.E."/>
            <person name="Sun F."/>
            <person name="Vogel H."/>
            <person name="Xiao J."/>
            <person name="Yang W."/>
            <person name="Yang Z."/>
            <person name="Yang Z."/>
            <person name="Zhou J."/>
            <person name="Zhu J."/>
            <person name="Brent C.S."/>
            <person name="Elsik C.G."/>
            <person name="Goodisman M.A."/>
            <person name="Liberles D.A."/>
            <person name="Roe R.M."/>
            <person name="Vargo E.L."/>
            <person name="Vilcinskas A."/>
            <person name="Wang J."/>
            <person name="Bornberg-Bauer E."/>
            <person name="Korb J."/>
            <person name="Zhang G."/>
            <person name="Liebig J."/>
        </authorList>
    </citation>
    <scope>NUCLEOTIDE SEQUENCE [LARGE SCALE GENOMIC DNA]</scope>
    <source>
        <tissue evidence="3">Whole organism</tissue>
    </source>
</reference>
<dbReference type="GO" id="GO:0000981">
    <property type="term" value="F:DNA-binding transcription factor activity, RNA polymerase II-specific"/>
    <property type="evidence" value="ECO:0007669"/>
    <property type="project" value="TreeGrafter"/>
</dbReference>
<keyword evidence="4" id="KW-1185">Reference proteome</keyword>
<dbReference type="PANTHER" id="PTHR23349">
    <property type="entry name" value="BASIC HELIX-LOOP-HELIX TRANSCRIPTION FACTOR, TWIST"/>
    <property type="match status" value="1"/>
</dbReference>
<dbReference type="InterPro" id="IPR050283">
    <property type="entry name" value="E-box_TF_Regulators"/>
</dbReference>
<dbReference type="PANTHER" id="PTHR23349:SF108">
    <property type="entry name" value="BHLH DOMAIN-CONTAINING PROTEIN"/>
    <property type="match status" value="1"/>
</dbReference>
<evidence type="ECO:0000256" key="1">
    <source>
        <dbReference type="ARBA" id="ARBA00023125"/>
    </source>
</evidence>
<accession>A0A067QW37</accession>
<dbReference type="InterPro" id="IPR036638">
    <property type="entry name" value="HLH_DNA-bd_sf"/>
</dbReference>
<dbReference type="InterPro" id="IPR011598">
    <property type="entry name" value="bHLH_dom"/>
</dbReference>
<proteinExistence type="predicted"/>
<dbReference type="Gene3D" id="4.10.280.10">
    <property type="entry name" value="Helix-loop-helix DNA-binding domain"/>
    <property type="match status" value="1"/>
</dbReference>
<name>A0A067QW37_ZOONE</name>
<dbReference type="STRING" id="136037.A0A067QW37"/>
<dbReference type="Pfam" id="PF00010">
    <property type="entry name" value="HLH"/>
    <property type="match status" value="1"/>
</dbReference>